<dbReference type="Gene3D" id="3.30.559.10">
    <property type="entry name" value="Chloramphenicol acetyltransferase-like domain"/>
    <property type="match status" value="1"/>
</dbReference>
<gene>
    <name evidence="1" type="ORF">T310_0040</name>
</gene>
<sequence>MPWTQTAPGVFSRPLGENETFIKLVSDPGHPLQREHWAINSTATIRPVGALASQDILAAVLRRAWAHLRFQHPSLAAQVAADNTHLTYTVPSSAEALHEWTEQTFAVVDAASASEVIPTLKPGPYATLYYVPQSGELLGHTAHWRTDGIG</sequence>
<accession>A0A0F4Z6F1</accession>
<dbReference type="InterPro" id="IPR023213">
    <property type="entry name" value="CAT-like_dom_sf"/>
</dbReference>
<comment type="caution">
    <text evidence="1">The sequence shown here is derived from an EMBL/GenBank/DDBJ whole genome shotgun (WGS) entry which is preliminary data.</text>
</comment>
<proteinExistence type="predicted"/>
<name>A0A0F4Z6F1_RASE3</name>
<evidence type="ECO:0000313" key="1">
    <source>
        <dbReference type="EMBL" id="KKA25910.1"/>
    </source>
</evidence>
<dbReference type="STRING" id="1408163.A0A0F4Z6F1"/>
<dbReference type="OrthoDB" id="2548233at2759"/>
<dbReference type="AlphaFoldDB" id="A0A0F4Z6F1"/>
<dbReference type="PANTHER" id="PTHR42034">
    <property type="entry name" value="CHROMOSOME 7, WHOLE GENOME SHOTGUN SEQUENCE-RELATED"/>
    <property type="match status" value="1"/>
</dbReference>
<protein>
    <submittedName>
        <fullName evidence="1">Uncharacterized protein</fullName>
    </submittedName>
</protein>
<organism evidence="1 2">
    <name type="scientific">Rasamsonia emersonii (strain ATCC 16479 / CBS 393.64 / IMI 116815)</name>
    <dbReference type="NCBI Taxonomy" id="1408163"/>
    <lineage>
        <taxon>Eukaryota</taxon>
        <taxon>Fungi</taxon>
        <taxon>Dikarya</taxon>
        <taxon>Ascomycota</taxon>
        <taxon>Pezizomycotina</taxon>
        <taxon>Eurotiomycetes</taxon>
        <taxon>Eurotiomycetidae</taxon>
        <taxon>Eurotiales</taxon>
        <taxon>Trichocomaceae</taxon>
        <taxon>Rasamsonia</taxon>
    </lineage>
</organism>
<dbReference type="Proteomes" id="UP000053958">
    <property type="component" value="Unassembled WGS sequence"/>
</dbReference>
<dbReference type="PANTHER" id="PTHR42034:SF1">
    <property type="entry name" value="CONDENSATION DOMAIN-CONTAINING PROTEIN"/>
    <property type="match status" value="1"/>
</dbReference>
<evidence type="ECO:0000313" key="2">
    <source>
        <dbReference type="Proteomes" id="UP000053958"/>
    </source>
</evidence>
<dbReference type="GeneID" id="25312104"/>
<dbReference type="RefSeq" id="XP_013332522.1">
    <property type="nucleotide sequence ID" value="XM_013477068.1"/>
</dbReference>
<keyword evidence="2" id="KW-1185">Reference proteome</keyword>
<reference evidence="1 2" key="1">
    <citation type="submission" date="2015-04" db="EMBL/GenBank/DDBJ databases">
        <authorList>
            <person name="Heijne W.H."/>
            <person name="Fedorova N.D."/>
            <person name="Nierman W.C."/>
            <person name="Vollebregt A.W."/>
            <person name="Zhao Z."/>
            <person name="Wu L."/>
            <person name="Kumar M."/>
            <person name="Stam H."/>
            <person name="van den Berg M.A."/>
            <person name="Pel H.J."/>
        </authorList>
    </citation>
    <scope>NUCLEOTIDE SEQUENCE [LARGE SCALE GENOMIC DNA]</scope>
    <source>
        <strain evidence="1 2">CBS 393.64</strain>
    </source>
</reference>
<dbReference type="EMBL" id="LASV01000006">
    <property type="protein sequence ID" value="KKA25910.1"/>
    <property type="molecule type" value="Genomic_DNA"/>
</dbReference>
<feature type="non-terminal residue" evidence="1">
    <location>
        <position position="150"/>
    </location>
</feature>